<name>A0A4Q2JW86_9ACTN</name>
<dbReference type="SMART" id="SM00448">
    <property type="entry name" value="REC"/>
    <property type="match status" value="1"/>
</dbReference>
<evidence type="ECO:0000256" key="4">
    <source>
        <dbReference type="ARBA" id="ARBA00022553"/>
    </source>
</evidence>
<keyword evidence="13" id="KW-1185">Reference proteome</keyword>
<dbReference type="EC" id="2.7.13.3" evidence="3"/>
<comment type="catalytic activity">
    <reaction evidence="1">
        <text>ATP + protein L-histidine = ADP + protein N-phospho-L-histidine.</text>
        <dbReference type="EC" id="2.7.13.3"/>
    </reaction>
</comment>
<dbReference type="AlphaFoldDB" id="A0A4Q2JW86"/>
<dbReference type="Pfam" id="PF02518">
    <property type="entry name" value="HATPase_c"/>
    <property type="match status" value="1"/>
</dbReference>
<dbReference type="PROSITE" id="PS50109">
    <property type="entry name" value="HIS_KIN"/>
    <property type="match status" value="1"/>
</dbReference>
<dbReference type="PROSITE" id="PS50110">
    <property type="entry name" value="RESPONSE_REGULATORY"/>
    <property type="match status" value="1"/>
</dbReference>
<dbReference type="Gene3D" id="3.30.565.10">
    <property type="entry name" value="Histidine kinase-like ATPase, C-terminal domain"/>
    <property type="match status" value="1"/>
</dbReference>
<dbReference type="Gene3D" id="3.40.50.2300">
    <property type="match status" value="1"/>
</dbReference>
<accession>A0A4Q2JW86</accession>
<evidence type="ECO:0000256" key="3">
    <source>
        <dbReference type="ARBA" id="ARBA00012438"/>
    </source>
</evidence>
<feature type="domain" description="Response regulatory" evidence="11">
    <location>
        <begin position="739"/>
        <end position="860"/>
    </location>
</feature>
<feature type="domain" description="Histidine kinase" evidence="10">
    <location>
        <begin position="493"/>
        <end position="717"/>
    </location>
</feature>
<dbReference type="SMART" id="SM00388">
    <property type="entry name" value="HisKA"/>
    <property type="match status" value="1"/>
</dbReference>
<dbReference type="SUPFAM" id="SSF52172">
    <property type="entry name" value="CheY-like"/>
    <property type="match status" value="1"/>
</dbReference>
<evidence type="ECO:0000256" key="5">
    <source>
        <dbReference type="ARBA" id="ARBA00022679"/>
    </source>
</evidence>
<evidence type="ECO:0000256" key="1">
    <source>
        <dbReference type="ARBA" id="ARBA00000085"/>
    </source>
</evidence>
<evidence type="ECO:0000259" key="11">
    <source>
        <dbReference type="PROSITE" id="PS50110"/>
    </source>
</evidence>
<evidence type="ECO:0000313" key="12">
    <source>
        <dbReference type="EMBL" id="RXZ53249.1"/>
    </source>
</evidence>
<evidence type="ECO:0000256" key="9">
    <source>
        <dbReference type="SAM" id="Phobius"/>
    </source>
</evidence>
<sequence length="864" mass="94583">MNKKQTMNPDTLRAWDTSVRRAVVAGLALIAIAFAVACMARIGVVSSLAGDVTATLQQQCGSYEKLMAADRTKSLFHLTYEMQQFSSYLASNPDSVNDAFLEQQVGDLNLTGISVIGGDMQLQASGYTRQFRDTSWAETSLGSLVADIVDYPEKVYADRVQVDGAFYDVCAVARKDAPGLIVGFYEQPSGLITGTEDDLESLLSGLQLEDGGNYAIAEDGHVRASSNDALRDLDVADDTLLSGISAAPNDAHLHPVRMDMGMGWGYRSEAASYELYVYYPMSAIYVVALIVAGIVAVAYLLLCLVFFFVRARALYRNQEKLEDANRDLTHTVEMLKSLESVYFTLFRVDLAESRYQTIYLAPWLEDAVSQEGEYTELKKLFLGTMVLPEYRRVLDKRMSAQFIRENLSKRNTSAVRKSFYTDYVATHGGANRWCRVTVTVVDYDAEGQPARVLALLQDVDQEKKREADYQERILEEARAAKIANNAKSEFLRRISHDVRTPINGAKGYVQLAAAHPQDAALQQHCREQALVSLDTLTSLVDSVLDMAKLEGSEVALEHRCLDLNDVLNKVKAVIQPQADAKGITCRIAHVDDAYCAYLLGSPRHVGQVLMNLVGNAVKYGKPKGSVQLSIQFKGASQGKATYEFSCSDDGIGMGEEFQQHMFEPFAQEAPGARTVYEGSGTGLSIVKKLVEAMGGTISWTSAKGQGTTFRVTLSFAIDTACRIDRSDVGNVPDSLRGANVLLVEDNEMNMEIAECLLVDLGARVTRAWDGQEAVDIFAASSTGAFDIVFMDIMMPRKNGLEATRAIRALDHPDAKTVPICAMSANAFHDDVQASLDAGMNAHFAKPIDVAKLLPAIAKLVGFHG</sequence>
<comment type="subcellular location">
    <subcellularLocation>
        <location evidence="2">Cell membrane</location>
    </subcellularLocation>
</comment>
<dbReference type="SUPFAM" id="SSF55874">
    <property type="entry name" value="ATPase domain of HSP90 chaperone/DNA topoisomerase II/histidine kinase"/>
    <property type="match status" value="1"/>
</dbReference>
<feature type="transmembrane region" description="Helical" evidence="9">
    <location>
        <begin position="283"/>
        <end position="309"/>
    </location>
</feature>
<keyword evidence="4 8" id="KW-0597">Phosphoprotein</keyword>
<dbReference type="CDD" id="cd00082">
    <property type="entry name" value="HisKA"/>
    <property type="match status" value="1"/>
</dbReference>
<dbReference type="Pfam" id="PF00072">
    <property type="entry name" value="Response_reg"/>
    <property type="match status" value="1"/>
</dbReference>
<protein>
    <recommendedName>
        <fullName evidence="3">histidine kinase</fullName>
        <ecNumber evidence="3">2.7.13.3</ecNumber>
    </recommendedName>
</protein>
<evidence type="ECO:0000256" key="2">
    <source>
        <dbReference type="ARBA" id="ARBA00004236"/>
    </source>
</evidence>
<dbReference type="InterPro" id="IPR004358">
    <property type="entry name" value="Sig_transdc_His_kin-like_C"/>
</dbReference>
<organism evidence="12 13">
    <name type="scientific">Senegalimassilia faecalis</name>
    <dbReference type="NCBI Taxonomy" id="2509433"/>
    <lineage>
        <taxon>Bacteria</taxon>
        <taxon>Bacillati</taxon>
        <taxon>Actinomycetota</taxon>
        <taxon>Coriobacteriia</taxon>
        <taxon>Coriobacteriales</taxon>
        <taxon>Coriobacteriaceae</taxon>
        <taxon>Senegalimassilia</taxon>
    </lineage>
</organism>
<keyword evidence="7" id="KW-0902">Two-component regulatory system</keyword>
<dbReference type="InterPro" id="IPR005467">
    <property type="entry name" value="His_kinase_dom"/>
</dbReference>
<dbReference type="Proteomes" id="UP000293345">
    <property type="component" value="Unassembled WGS sequence"/>
</dbReference>
<gene>
    <name evidence="12" type="ORF">ET524_01095</name>
</gene>
<dbReference type="OrthoDB" id="3170569at2"/>
<dbReference type="SUPFAM" id="SSF47384">
    <property type="entry name" value="Homodimeric domain of signal transducing histidine kinase"/>
    <property type="match status" value="1"/>
</dbReference>
<dbReference type="PANTHER" id="PTHR43047:SF64">
    <property type="entry name" value="HISTIDINE KINASE CONTAINING CHEY-HOMOLOGOUS RECEIVER DOMAIN AND PAS DOMAIN-RELATED"/>
    <property type="match status" value="1"/>
</dbReference>
<reference evidence="12 13" key="1">
    <citation type="submission" date="2019-01" db="EMBL/GenBank/DDBJ databases">
        <title>Senegalimassilia sp. nov. KGMB04484 isolated human feces.</title>
        <authorList>
            <person name="Han K.-I."/>
            <person name="Kim J.-S."/>
            <person name="Lee K.C."/>
            <person name="Suh M.K."/>
            <person name="Eom M.K."/>
            <person name="Lee J.H."/>
            <person name="Park S.-H."/>
            <person name="Kang S.W."/>
            <person name="Park J.-E."/>
            <person name="Oh B.S."/>
            <person name="Yu S.Y."/>
            <person name="Choi S.-H."/>
            <person name="Lee D.H."/>
            <person name="Yoon H."/>
            <person name="Kim B.-Y."/>
            <person name="Lee J.H."/>
            <person name="Lee J.-S."/>
        </authorList>
    </citation>
    <scope>NUCLEOTIDE SEQUENCE [LARGE SCALE GENOMIC DNA]</scope>
    <source>
        <strain evidence="12 13">KGMB04484</strain>
    </source>
</reference>
<evidence type="ECO:0000256" key="6">
    <source>
        <dbReference type="ARBA" id="ARBA00022777"/>
    </source>
</evidence>
<evidence type="ECO:0000256" key="8">
    <source>
        <dbReference type="PROSITE-ProRule" id="PRU00169"/>
    </source>
</evidence>
<dbReference type="SMART" id="SM00387">
    <property type="entry name" value="HATPase_c"/>
    <property type="match status" value="1"/>
</dbReference>
<dbReference type="InterPro" id="IPR036890">
    <property type="entry name" value="HATPase_C_sf"/>
</dbReference>
<dbReference type="InterPro" id="IPR036097">
    <property type="entry name" value="HisK_dim/P_sf"/>
</dbReference>
<evidence type="ECO:0000259" key="10">
    <source>
        <dbReference type="PROSITE" id="PS50109"/>
    </source>
</evidence>
<comment type="caution">
    <text evidence="12">The sequence shown here is derived from an EMBL/GenBank/DDBJ whole genome shotgun (WGS) entry which is preliminary data.</text>
</comment>
<keyword evidence="9" id="KW-0472">Membrane</keyword>
<dbReference type="EMBL" id="SDPW01000001">
    <property type="protein sequence ID" value="RXZ53249.1"/>
    <property type="molecule type" value="Genomic_DNA"/>
</dbReference>
<dbReference type="Gene3D" id="1.10.287.130">
    <property type="match status" value="1"/>
</dbReference>
<dbReference type="Pfam" id="PF00512">
    <property type="entry name" value="HisKA"/>
    <property type="match status" value="1"/>
</dbReference>
<keyword evidence="6" id="KW-0418">Kinase</keyword>
<dbReference type="InterPro" id="IPR003594">
    <property type="entry name" value="HATPase_dom"/>
</dbReference>
<dbReference type="InterPro" id="IPR001789">
    <property type="entry name" value="Sig_transdc_resp-reg_receiver"/>
</dbReference>
<dbReference type="PANTHER" id="PTHR43047">
    <property type="entry name" value="TWO-COMPONENT HISTIDINE PROTEIN KINASE"/>
    <property type="match status" value="1"/>
</dbReference>
<evidence type="ECO:0000256" key="7">
    <source>
        <dbReference type="ARBA" id="ARBA00023012"/>
    </source>
</evidence>
<dbReference type="CDD" id="cd17546">
    <property type="entry name" value="REC_hyHK_CKI1_RcsC-like"/>
    <property type="match status" value="1"/>
</dbReference>
<proteinExistence type="predicted"/>
<dbReference type="InterPro" id="IPR011006">
    <property type="entry name" value="CheY-like_superfamily"/>
</dbReference>
<feature type="modified residue" description="4-aspartylphosphate" evidence="8">
    <location>
        <position position="791"/>
    </location>
</feature>
<dbReference type="InterPro" id="IPR003661">
    <property type="entry name" value="HisK_dim/P_dom"/>
</dbReference>
<dbReference type="GO" id="GO:0005886">
    <property type="term" value="C:plasma membrane"/>
    <property type="evidence" value="ECO:0007669"/>
    <property type="project" value="UniProtKB-SubCell"/>
</dbReference>
<keyword evidence="9" id="KW-1133">Transmembrane helix</keyword>
<dbReference type="RefSeq" id="WP_129422979.1">
    <property type="nucleotide sequence ID" value="NZ_SDPW01000001.1"/>
</dbReference>
<keyword evidence="5" id="KW-0808">Transferase</keyword>
<dbReference type="GO" id="GO:0000155">
    <property type="term" value="F:phosphorelay sensor kinase activity"/>
    <property type="evidence" value="ECO:0007669"/>
    <property type="project" value="InterPro"/>
</dbReference>
<evidence type="ECO:0000313" key="13">
    <source>
        <dbReference type="Proteomes" id="UP000293345"/>
    </source>
</evidence>
<keyword evidence="9" id="KW-0812">Transmembrane</keyword>
<dbReference type="PRINTS" id="PR00344">
    <property type="entry name" value="BCTRLSENSOR"/>
</dbReference>